<feature type="domain" description="DUF4130" evidence="1">
    <location>
        <begin position="81"/>
        <end position="241"/>
    </location>
</feature>
<dbReference type="EMBL" id="PDNZ01000003">
    <property type="protein sequence ID" value="PWW82370.1"/>
    <property type="molecule type" value="Genomic_DNA"/>
</dbReference>
<reference evidence="3" key="1">
    <citation type="submission" date="2017-10" db="EMBL/GenBank/DDBJ databases">
        <authorList>
            <person name="Gaisin V.A."/>
            <person name="Rysina M.S."/>
            <person name="Grouzdev D.S."/>
        </authorList>
    </citation>
    <scope>NUCLEOTIDE SEQUENCE [LARGE SCALE GENOMIC DNA]</scope>
    <source>
        <strain evidence="3">V1</strain>
    </source>
</reference>
<evidence type="ECO:0000313" key="2">
    <source>
        <dbReference type="EMBL" id="PWW82370.1"/>
    </source>
</evidence>
<organism evidence="2 3">
    <name type="scientific">Prosthecochloris marina</name>
    <dbReference type="NCBI Taxonomy" id="2017681"/>
    <lineage>
        <taxon>Bacteria</taxon>
        <taxon>Pseudomonadati</taxon>
        <taxon>Chlorobiota</taxon>
        <taxon>Chlorobiia</taxon>
        <taxon>Chlorobiales</taxon>
        <taxon>Chlorobiaceae</taxon>
        <taxon>Prosthecochloris</taxon>
    </lineage>
</organism>
<dbReference type="AlphaFoldDB" id="A0A317T7T6"/>
<protein>
    <recommendedName>
        <fullName evidence="1">DUF4130 domain-containing protein</fullName>
    </recommendedName>
</protein>
<dbReference type="NCBIfam" id="TIGR03915">
    <property type="entry name" value="SAM_7_link_chp"/>
    <property type="match status" value="1"/>
</dbReference>
<keyword evidence="3" id="KW-1185">Reference proteome</keyword>
<dbReference type="Pfam" id="PF13566">
    <property type="entry name" value="DUF4130"/>
    <property type="match status" value="1"/>
</dbReference>
<gene>
    <name evidence="2" type="ORF">CR164_05050</name>
</gene>
<dbReference type="OrthoDB" id="5290748at2"/>
<comment type="caution">
    <text evidence="2">The sequence shown here is derived from an EMBL/GenBank/DDBJ whole genome shotgun (WGS) entry which is preliminary data.</text>
</comment>
<proteinExistence type="predicted"/>
<evidence type="ECO:0000259" key="1">
    <source>
        <dbReference type="Pfam" id="PF13566"/>
    </source>
</evidence>
<evidence type="ECO:0000313" key="3">
    <source>
        <dbReference type="Proteomes" id="UP000246278"/>
    </source>
</evidence>
<dbReference type="RefSeq" id="WP_110022843.1">
    <property type="nucleotide sequence ID" value="NZ_PDNZ01000003.1"/>
</dbReference>
<dbReference type="InterPro" id="IPR025404">
    <property type="entry name" value="DUF4130"/>
</dbReference>
<accession>A0A317T7T6</accession>
<dbReference type="Proteomes" id="UP000246278">
    <property type="component" value="Unassembled WGS sequence"/>
</dbReference>
<sequence>MNRYRYDGTTEGLLTAIDHVLRCETDPQKVELKPQQQNLFDEGIYIAANPERADILIRRFSAAYPENARQVIYVILSEKEEMETSILQYMHVVSLHGSRIDAHLTHPAVHAVHFLARKVGREVHRLKGLLRFAMLEDGCYFARMEPDFNIIQPLSTFFTRRLRTQEWFIYDVKRSLVSHWDGRKIDFGTLESFRSPELAEEELQVQRLWKTFFTHIAIPERKNPQLQRSFMPMKYWKYLVEKE</sequence>
<dbReference type="InterPro" id="IPR023875">
    <property type="entry name" value="DNA_repair_put"/>
</dbReference>
<name>A0A317T7T6_9CHLB</name>